<name>A0AAE2D1T0_SCHME</name>
<reference evidence="1" key="2">
    <citation type="journal article" date="2023" name="Infect Dis Poverty">
        <title>Chromosome-scale genome of the human blood fluke Schistosoma mekongi and its implications for public health.</title>
        <authorList>
            <person name="Zhou M."/>
            <person name="Xu L."/>
            <person name="Xu D."/>
            <person name="Chen W."/>
            <person name="Khan J."/>
            <person name="Hu Y."/>
            <person name="Huang H."/>
            <person name="Wei H."/>
            <person name="Zhang Y."/>
            <person name="Chusongsang P."/>
            <person name="Tanasarnprasert K."/>
            <person name="Hu X."/>
            <person name="Limpanont Y."/>
            <person name="Lv Z."/>
        </authorList>
    </citation>
    <scope>NUCLEOTIDE SEQUENCE</scope>
    <source>
        <strain evidence="1">LV_2022a</strain>
    </source>
</reference>
<comment type="caution">
    <text evidence="1">The sequence shown here is derived from an EMBL/GenBank/DDBJ whole genome shotgun (WGS) entry which is preliminary data.</text>
</comment>
<protein>
    <submittedName>
        <fullName evidence="1">Uncharacterized protein</fullName>
    </submittedName>
</protein>
<gene>
    <name evidence="1" type="ORF">MN116_008218</name>
</gene>
<proteinExistence type="predicted"/>
<dbReference type="AlphaFoldDB" id="A0AAE2D1T0"/>
<accession>A0AAE2D1T0</accession>
<dbReference type="SUPFAM" id="SSF101908">
    <property type="entry name" value="Putative isomerase YbhE"/>
    <property type="match status" value="1"/>
</dbReference>
<dbReference type="InterPro" id="IPR008978">
    <property type="entry name" value="HSP20-like_chaperone"/>
</dbReference>
<evidence type="ECO:0000313" key="1">
    <source>
        <dbReference type="EMBL" id="KAK4468042.1"/>
    </source>
</evidence>
<organism evidence="1 2">
    <name type="scientific">Schistosoma mekongi</name>
    <name type="common">Parasitic worm</name>
    <dbReference type="NCBI Taxonomy" id="38744"/>
    <lineage>
        <taxon>Eukaryota</taxon>
        <taxon>Metazoa</taxon>
        <taxon>Spiralia</taxon>
        <taxon>Lophotrochozoa</taxon>
        <taxon>Platyhelminthes</taxon>
        <taxon>Trematoda</taxon>
        <taxon>Digenea</taxon>
        <taxon>Strigeidida</taxon>
        <taxon>Schistosomatoidea</taxon>
        <taxon>Schistosomatidae</taxon>
        <taxon>Schistosoma</taxon>
    </lineage>
</organism>
<sequence>MHEVNHEDINLENSSPHIRYMSIVSALGLHNKTLFIGSSTISGDLWVGGLVIYKLKNSPEDNLGRIEFEDELAVVDDISQQVVTEITFDSSVASIAPLNLNGNELTDAVIVGLNDGSIQLVTLREMSLHPNSHQSQMQPVTINSATYHDWPLEKVMAFQISGSTNSHIITLDTAGYVKLWDCQSLIPIKSWSINTTTWPVNGSALSPDISLFHSNNHNASIINNNNNNNNNSEPFLLSTINPLDYKRKICLWDIRIHDVCNPIVIQYSDCSSILHNNNDLPTALNWFSKNQLLVGTYEGHLLVYDIRNPKMELSDVNIKNSCNTSKSSSSKFKQVVQILTDDSESTIRGVEHTQHIGLLQINGSIDVYQYSLSSDNNIFTHIYHHSNNYEGQTITHKNGRFKPCGLFLSSNFIHSQSWKLLLSSGIVSSSSSSSSSTPTSMDYQLRLHPNFNSIKAPGLNHSTRIHYIKSMNAKQPYIEASELNANDVQVTLIMQGLQAPNRGLYGCIKPSCKGNFNSDSFSTTCASIRKQLGNGLLKVELGEYTLNVLCELTNPNCTYEYHVRQFPSKIMPTFCKYQIKHNKLKLQLRKASGSDQWSGALAVKGLDQG</sequence>
<evidence type="ECO:0000313" key="2">
    <source>
        <dbReference type="Proteomes" id="UP001292079"/>
    </source>
</evidence>
<dbReference type="InterPro" id="IPR015943">
    <property type="entry name" value="WD40/YVTN_repeat-like_dom_sf"/>
</dbReference>
<dbReference type="SUPFAM" id="SSF49764">
    <property type="entry name" value="HSP20-like chaperones"/>
    <property type="match status" value="1"/>
</dbReference>
<keyword evidence="2" id="KW-1185">Reference proteome</keyword>
<dbReference type="Gene3D" id="2.130.10.10">
    <property type="entry name" value="YVTN repeat-like/Quinoprotein amine dehydrogenase"/>
    <property type="match status" value="1"/>
</dbReference>
<dbReference type="EMBL" id="JALJAT010000007">
    <property type="protein sequence ID" value="KAK4468042.1"/>
    <property type="molecule type" value="Genomic_DNA"/>
</dbReference>
<dbReference type="Proteomes" id="UP001292079">
    <property type="component" value="Unassembled WGS sequence"/>
</dbReference>
<reference evidence="1" key="1">
    <citation type="submission" date="2022-04" db="EMBL/GenBank/DDBJ databases">
        <authorList>
            <person name="Xu L."/>
            <person name="Lv Z."/>
        </authorList>
    </citation>
    <scope>NUCLEOTIDE SEQUENCE</scope>
    <source>
        <strain evidence="1">LV_2022a</strain>
    </source>
</reference>